<dbReference type="KEGG" id="phn:PAEH1_00585"/>
<dbReference type="InterPro" id="IPR011990">
    <property type="entry name" value="TPR-like_helical_dom_sf"/>
</dbReference>
<feature type="repeat" description="TPR" evidence="1">
    <location>
        <begin position="19"/>
        <end position="52"/>
    </location>
</feature>
<keyword evidence="1" id="KW-0802">TPR repeat</keyword>
<dbReference type="EMBL" id="CP019697">
    <property type="protein sequence ID" value="AQS50414.1"/>
    <property type="molecule type" value="Genomic_DNA"/>
</dbReference>
<protein>
    <submittedName>
        <fullName evidence="2">Uncharacterized protein</fullName>
    </submittedName>
</protein>
<evidence type="ECO:0000313" key="2">
    <source>
        <dbReference type="EMBL" id="AQS50414.1"/>
    </source>
</evidence>
<dbReference type="SMART" id="SM00028">
    <property type="entry name" value="TPR"/>
    <property type="match status" value="1"/>
</dbReference>
<dbReference type="AlphaFoldDB" id="A0A1U9JXD1"/>
<dbReference type="STRING" id="643674.PAEH1_00585"/>
<dbReference type="Proteomes" id="UP000189369">
    <property type="component" value="Chromosome"/>
</dbReference>
<dbReference type="Gene3D" id="1.25.40.10">
    <property type="entry name" value="Tetratricopeptide repeat domain"/>
    <property type="match status" value="1"/>
</dbReference>
<gene>
    <name evidence="2" type="ORF">PAEH1_00585</name>
</gene>
<dbReference type="SUPFAM" id="SSF48452">
    <property type="entry name" value="TPR-like"/>
    <property type="match status" value="1"/>
</dbReference>
<sequence length="108" mass="12469">MSDLVTRLEDMLNTGQDNLLLRFGLGKAYAEQEQYEKAIMHLKRALELDPTHSSSGFWLGRSYFEMGDLTKAHEVFETARMTAETRGDIQTIKMIDVFLRRIAKQRSV</sequence>
<dbReference type="Pfam" id="PF14559">
    <property type="entry name" value="TPR_19"/>
    <property type="match status" value="1"/>
</dbReference>
<name>A0A1U9JXD1_9BURK</name>
<dbReference type="InterPro" id="IPR019734">
    <property type="entry name" value="TPR_rpt"/>
</dbReference>
<organism evidence="2 3">
    <name type="scientific">Paenalcaligenes hominis</name>
    <dbReference type="NCBI Taxonomy" id="643674"/>
    <lineage>
        <taxon>Bacteria</taxon>
        <taxon>Pseudomonadati</taxon>
        <taxon>Pseudomonadota</taxon>
        <taxon>Betaproteobacteria</taxon>
        <taxon>Burkholderiales</taxon>
        <taxon>Alcaligenaceae</taxon>
        <taxon>Paenalcaligenes</taxon>
    </lineage>
</organism>
<dbReference type="OrthoDB" id="8421013at2"/>
<evidence type="ECO:0000256" key="1">
    <source>
        <dbReference type="PROSITE-ProRule" id="PRU00339"/>
    </source>
</evidence>
<dbReference type="PROSITE" id="PS50293">
    <property type="entry name" value="TPR_REGION"/>
    <property type="match status" value="1"/>
</dbReference>
<evidence type="ECO:0000313" key="3">
    <source>
        <dbReference type="Proteomes" id="UP000189369"/>
    </source>
</evidence>
<reference evidence="2 3" key="1">
    <citation type="submission" date="2017-01" db="EMBL/GenBank/DDBJ databases">
        <title>Complete Genome Sequence of Paenalcaligenes hominis, Isolated from a paraplegic Patient with neurogenic bladder.</title>
        <authorList>
            <person name="Mukhopadhyay R."/>
            <person name="Joaquin J."/>
            <person name="Hogue R."/>
            <person name="Kilaru A."/>
            <person name="Jospin G."/>
            <person name="Mars K."/>
            <person name="Eisen J.A."/>
            <person name="Chaturvedi V."/>
        </authorList>
    </citation>
    <scope>NUCLEOTIDE SEQUENCE [LARGE SCALE GENOMIC DNA]</scope>
    <source>
        <strain evidence="2 3">15S00501</strain>
    </source>
</reference>
<dbReference type="PROSITE" id="PS50005">
    <property type="entry name" value="TPR"/>
    <property type="match status" value="1"/>
</dbReference>
<accession>A0A1U9JXD1</accession>
<proteinExistence type="predicted"/>